<comment type="caution">
    <text evidence="3">The sequence shown here is derived from an EMBL/GenBank/DDBJ whole genome shotgun (WGS) entry which is preliminary data.</text>
</comment>
<evidence type="ECO:0000313" key="4">
    <source>
        <dbReference type="Proteomes" id="UP001479436"/>
    </source>
</evidence>
<organism evidence="3 4">
    <name type="scientific">Basidiobolus ranarum</name>
    <dbReference type="NCBI Taxonomy" id="34480"/>
    <lineage>
        <taxon>Eukaryota</taxon>
        <taxon>Fungi</taxon>
        <taxon>Fungi incertae sedis</taxon>
        <taxon>Zoopagomycota</taxon>
        <taxon>Entomophthoromycotina</taxon>
        <taxon>Basidiobolomycetes</taxon>
        <taxon>Basidiobolales</taxon>
        <taxon>Basidiobolaceae</taxon>
        <taxon>Basidiobolus</taxon>
    </lineage>
</organism>
<protein>
    <submittedName>
        <fullName evidence="3">Uncharacterized protein</fullName>
    </submittedName>
</protein>
<sequence>MFNIATSMLIFSTLWTSTLAHMEMTNPPPRESKFNPNYKDGQIDYDMTSPLDSH</sequence>
<gene>
    <name evidence="3" type="ORF">K7432_017535</name>
</gene>
<evidence type="ECO:0000256" key="1">
    <source>
        <dbReference type="SAM" id="MobiDB-lite"/>
    </source>
</evidence>
<feature type="non-terminal residue" evidence="3">
    <location>
        <position position="54"/>
    </location>
</feature>
<evidence type="ECO:0000256" key="2">
    <source>
        <dbReference type="SAM" id="SignalP"/>
    </source>
</evidence>
<keyword evidence="2" id="KW-0732">Signal</keyword>
<dbReference type="Proteomes" id="UP001479436">
    <property type="component" value="Unassembled WGS sequence"/>
</dbReference>
<feature type="region of interest" description="Disordered" evidence="1">
    <location>
        <begin position="26"/>
        <end position="54"/>
    </location>
</feature>
<proteinExistence type="predicted"/>
<reference evidence="3 4" key="1">
    <citation type="submission" date="2023-04" db="EMBL/GenBank/DDBJ databases">
        <title>Genome of Basidiobolus ranarum AG-B5.</title>
        <authorList>
            <person name="Stajich J.E."/>
            <person name="Carter-House D."/>
            <person name="Gryganskyi A."/>
        </authorList>
    </citation>
    <scope>NUCLEOTIDE SEQUENCE [LARGE SCALE GENOMIC DNA]</scope>
    <source>
        <strain evidence="3 4">AG-B5</strain>
    </source>
</reference>
<feature type="chain" id="PRO_5046855255" evidence="2">
    <location>
        <begin position="21"/>
        <end position="54"/>
    </location>
</feature>
<accession>A0ABR2WD83</accession>
<name>A0ABR2WD83_9FUNG</name>
<keyword evidence="4" id="KW-1185">Reference proteome</keyword>
<feature type="signal peptide" evidence="2">
    <location>
        <begin position="1"/>
        <end position="20"/>
    </location>
</feature>
<dbReference type="EMBL" id="JASJQH010003929">
    <property type="protein sequence ID" value="KAK9759463.1"/>
    <property type="molecule type" value="Genomic_DNA"/>
</dbReference>
<evidence type="ECO:0000313" key="3">
    <source>
        <dbReference type="EMBL" id="KAK9759463.1"/>
    </source>
</evidence>